<dbReference type="AlphaFoldDB" id="X1I5Q8"/>
<sequence length="43" mass="4995">MSKRPKGRLTKDENKTAIEETRKERRTIFKTSLSKEEANSVSL</sequence>
<evidence type="ECO:0000313" key="2">
    <source>
        <dbReference type="EMBL" id="GAH77746.1"/>
    </source>
</evidence>
<proteinExistence type="predicted"/>
<evidence type="ECO:0000256" key="1">
    <source>
        <dbReference type="SAM" id="MobiDB-lite"/>
    </source>
</evidence>
<organism evidence="2">
    <name type="scientific">marine sediment metagenome</name>
    <dbReference type="NCBI Taxonomy" id="412755"/>
    <lineage>
        <taxon>unclassified sequences</taxon>
        <taxon>metagenomes</taxon>
        <taxon>ecological metagenomes</taxon>
    </lineage>
</organism>
<comment type="caution">
    <text evidence="2">The sequence shown here is derived from an EMBL/GenBank/DDBJ whole genome shotgun (WGS) entry which is preliminary data.</text>
</comment>
<reference evidence="2" key="1">
    <citation type="journal article" date="2014" name="Front. Microbiol.">
        <title>High frequency of phylogenetically diverse reductive dehalogenase-homologous genes in deep subseafloor sedimentary metagenomes.</title>
        <authorList>
            <person name="Kawai M."/>
            <person name="Futagami T."/>
            <person name="Toyoda A."/>
            <person name="Takaki Y."/>
            <person name="Nishi S."/>
            <person name="Hori S."/>
            <person name="Arai W."/>
            <person name="Tsubouchi T."/>
            <person name="Morono Y."/>
            <person name="Uchiyama I."/>
            <person name="Ito T."/>
            <person name="Fujiyama A."/>
            <person name="Inagaki F."/>
            <person name="Takami H."/>
        </authorList>
    </citation>
    <scope>NUCLEOTIDE SEQUENCE</scope>
    <source>
        <strain evidence="2">Expedition CK06-06</strain>
    </source>
</reference>
<name>X1I5Q8_9ZZZZ</name>
<protein>
    <submittedName>
        <fullName evidence="2">Uncharacterized protein</fullName>
    </submittedName>
</protein>
<gene>
    <name evidence="2" type="ORF">S03H2_58823</name>
</gene>
<feature type="compositionally biased region" description="Basic and acidic residues" evidence="1">
    <location>
        <begin position="9"/>
        <end position="23"/>
    </location>
</feature>
<accession>X1I5Q8</accession>
<dbReference type="EMBL" id="BARU01037790">
    <property type="protein sequence ID" value="GAH77746.1"/>
    <property type="molecule type" value="Genomic_DNA"/>
</dbReference>
<feature type="non-terminal residue" evidence="2">
    <location>
        <position position="43"/>
    </location>
</feature>
<feature type="region of interest" description="Disordered" evidence="1">
    <location>
        <begin position="1"/>
        <end position="23"/>
    </location>
</feature>